<accession>A0A5C6M2F3</accession>
<organism evidence="1 2">
    <name type="scientific">Planctomyces bekefii</name>
    <dbReference type="NCBI Taxonomy" id="1653850"/>
    <lineage>
        <taxon>Bacteria</taxon>
        <taxon>Pseudomonadati</taxon>
        <taxon>Planctomycetota</taxon>
        <taxon>Planctomycetia</taxon>
        <taxon>Planctomycetales</taxon>
        <taxon>Planctomycetaceae</taxon>
        <taxon>Planctomyces</taxon>
    </lineage>
</organism>
<sequence length="20" mass="2144">MALNDLPRTSRTLLTAIGLS</sequence>
<comment type="caution">
    <text evidence="1">The sequence shown here is derived from an EMBL/GenBank/DDBJ whole genome shotgun (WGS) entry which is preliminary data.</text>
</comment>
<gene>
    <name evidence="1" type="ORF">E3A20_25950</name>
</gene>
<evidence type="ECO:0000313" key="2">
    <source>
        <dbReference type="Proteomes" id="UP000321083"/>
    </source>
</evidence>
<feature type="non-terminal residue" evidence="1">
    <location>
        <position position="20"/>
    </location>
</feature>
<reference evidence="1 2" key="1">
    <citation type="submission" date="2019-08" db="EMBL/GenBank/DDBJ databases">
        <title>100 year-old enigma solved: identification of Planctomyces bekefii, the type genus and species of the phylum Planctomycetes.</title>
        <authorList>
            <person name="Svetlana D.N."/>
            <person name="Overmann J."/>
        </authorList>
    </citation>
    <scope>NUCLEOTIDE SEQUENCE [LARGE SCALE GENOMIC DNA]</scope>
    <source>
        <strain evidence="1">Phe10_nw2017</strain>
    </source>
</reference>
<dbReference type="Proteomes" id="UP000321083">
    <property type="component" value="Unassembled WGS sequence"/>
</dbReference>
<reference evidence="1 2" key="2">
    <citation type="submission" date="2019-08" db="EMBL/GenBank/DDBJ databases">
        <authorList>
            <person name="Henke P."/>
        </authorList>
    </citation>
    <scope>NUCLEOTIDE SEQUENCE [LARGE SCALE GENOMIC DNA]</scope>
    <source>
        <strain evidence="1">Phe10_nw2017</strain>
    </source>
</reference>
<name>A0A5C6M2F3_9PLAN</name>
<evidence type="ECO:0000313" key="1">
    <source>
        <dbReference type="EMBL" id="TWW08275.1"/>
    </source>
</evidence>
<proteinExistence type="predicted"/>
<dbReference type="EMBL" id="SRHE01000749">
    <property type="protein sequence ID" value="TWW08275.1"/>
    <property type="molecule type" value="Genomic_DNA"/>
</dbReference>
<dbReference type="AlphaFoldDB" id="A0A5C6M2F3"/>
<keyword evidence="2" id="KW-1185">Reference proteome</keyword>
<protein>
    <submittedName>
        <fullName evidence="1">Uncharacterized protein</fullName>
    </submittedName>
</protein>